<dbReference type="GO" id="GO:0005524">
    <property type="term" value="F:ATP binding"/>
    <property type="evidence" value="ECO:0007669"/>
    <property type="project" value="UniProtKB-KW"/>
</dbReference>
<gene>
    <name evidence="7 9" type="primary">ftsE</name>
    <name evidence="9" type="ORF">KQI42_10750</name>
</gene>
<evidence type="ECO:0000256" key="1">
    <source>
        <dbReference type="ARBA" id="ARBA00005417"/>
    </source>
</evidence>
<keyword evidence="7" id="KW-0547">Nucleotide-binding</keyword>
<comment type="similarity">
    <text evidence="1 7">Belongs to the ABC transporter superfamily.</text>
</comment>
<evidence type="ECO:0000256" key="6">
    <source>
        <dbReference type="ARBA" id="ARBA00023306"/>
    </source>
</evidence>
<dbReference type="GO" id="GO:0051301">
    <property type="term" value="P:cell division"/>
    <property type="evidence" value="ECO:0007669"/>
    <property type="project" value="UniProtKB-KW"/>
</dbReference>
<dbReference type="PANTHER" id="PTHR24220">
    <property type="entry name" value="IMPORT ATP-BINDING PROTEIN"/>
    <property type="match status" value="1"/>
</dbReference>
<evidence type="ECO:0000256" key="5">
    <source>
        <dbReference type="ARBA" id="ARBA00023136"/>
    </source>
</evidence>
<proteinExistence type="inferred from homology"/>
<keyword evidence="7 9" id="KW-0067">ATP-binding</keyword>
<evidence type="ECO:0000256" key="3">
    <source>
        <dbReference type="ARBA" id="ARBA00022475"/>
    </source>
</evidence>
<comment type="subunit">
    <text evidence="7">Homodimer. Forms a membrane-associated complex with FtsX.</text>
</comment>
<dbReference type="Pfam" id="PF00005">
    <property type="entry name" value="ABC_tran"/>
    <property type="match status" value="1"/>
</dbReference>
<dbReference type="SMART" id="SM00382">
    <property type="entry name" value="AAA"/>
    <property type="match status" value="1"/>
</dbReference>
<keyword evidence="5 7" id="KW-0472">Membrane</keyword>
<dbReference type="NCBIfam" id="TIGR02673">
    <property type="entry name" value="FtsE"/>
    <property type="match status" value="1"/>
</dbReference>
<evidence type="ECO:0000313" key="10">
    <source>
        <dbReference type="Proteomes" id="UP000749471"/>
    </source>
</evidence>
<evidence type="ECO:0000313" key="9">
    <source>
        <dbReference type="EMBL" id="MBU5438491.1"/>
    </source>
</evidence>
<dbReference type="InterPro" id="IPR003593">
    <property type="entry name" value="AAA+_ATPase"/>
</dbReference>
<dbReference type="RefSeq" id="WP_216519637.1">
    <property type="nucleotide sequence ID" value="NZ_JAHLPM010000008.1"/>
</dbReference>
<comment type="caution">
    <text evidence="9">The sequence shown here is derived from an EMBL/GenBank/DDBJ whole genome shotgun (WGS) entry which is preliminary data.</text>
</comment>
<dbReference type="InterPro" id="IPR015854">
    <property type="entry name" value="ABC_transpr_LolD-like"/>
</dbReference>
<name>A0ABS6E6M5_9FIRM</name>
<dbReference type="PANTHER" id="PTHR24220:SF470">
    <property type="entry name" value="CELL DIVISION ATP-BINDING PROTEIN FTSE"/>
    <property type="match status" value="1"/>
</dbReference>
<protein>
    <recommendedName>
        <fullName evidence="2 7">Cell division ATP-binding protein FtsE</fullName>
    </recommendedName>
</protein>
<accession>A0ABS6E6M5</accession>
<feature type="domain" description="ABC transporter" evidence="8">
    <location>
        <begin position="2"/>
        <end position="231"/>
    </location>
</feature>
<dbReference type="InterPro" id="IPR003439">
    <property type="entry name" value="ABC_transporter-like_ATP-bd"/>
</dbReference>
<evidence type="ECO:0000256" key="7">
    <source>
        <dbReference type="RuleBase" id="RU365094"/>
    </source>
</evidence>
<comment type="subcellular location">
    <subcellularLocation>
        <location evidence="7">Cell membrane</location>
        <topology evidence="7">Peripheral membrane protein</topology>
        <orientation evidence="7">Cytoplasmic side</orientation>
    </subcellularLocation>
</comment>
<keyword evidence="6 7" id="KW-0131">Cell cycle</keyword>
<evidence type="ECO:0000256" key="2">
    <source>
        <dbReference type="ARBA" id="ARBA00020019"/>
    </source>
</evidence>
<sequence>MIKFTNTGKEYKNGVKALSNINLNIKKGEFVFIVGPSGAGKSTLIKLLLKEEDPTEGKIYLNDMDITKVKNRRIPFIRRNIGVVFQDFRLLPNKTVYENVAFAMEIIGAHPKEIRRRVPMILSMVDLSKKADCYPDQLSGGEHQRVSIARSIVNNPPVLIADEPTGNLDPETAWEIMKVLREINRRGTTILMATHAKDIVDSMKKRVVAIEAGKVVRDEEKGGYENEVSNI</sequence>
<dbReference type="InterPro" id="IPR005286">
    <property type="entry name" value="Cell_div_FtsE"/>
</dbReference>
<reference evidence="9 10" key="1">
    <citation type="submission" date="2021-06" db="EMBL/GenBank/DDBJ databases">
        <authorList>
            <person name="Sun Q."/>
            <person name="Li D."/>
        </authorList>
    </citation>
    <scope>NUCLEOTIDE SEQUENCE [LARGE SCALE GENOMIC DNA]</scope>
    <source>
        <strain evidence="9 10">MSJ-40</strain>
    </source>
</reference>
<dbReference type="PROSITE" id="PS50893">
    <property type="entry name" value="ABC_TRANSPORTER_2"/>
    <property type="match status" value="1"/>
</dbReference>
<dbReference type="Proteomes" id="UP000749471">
    <property type="component" value="Unassembled WGS sequence"/>
</dbReference>
<organism evidence="9 10">
    <name type="scientific">Tissierella simiarum</name>
    <dbReference type="NCBI Taxonomy" id="2841534"/>
    <lineage>
        <taxon>Bacteria</taxon>
        <taxon>Bacillati</taxon>
        <taxon>Bacillota</taxon>
        <taxon>Tissierellia</taxon>
        <taxon>Tissierellales</taxon>
        <taxon>Tissierellaceae</taxon>
        <taxon>Tissierella</taxon>
    </lineage>
</organism>
<keyword evidence="10" id="KW-1185">Reference proteome</keyword>
<evidence type="ECO:0000256" key="4">
    <source>
        <dbReference type="ARBA" id="ARBA00022618"/>
    </source>
</evidence>
<comment type="function">
    <text evidence="7">Part of the ABC transporter FtsEX involved in cellular division.</text>
</comment>
<keyword evidence="3 7" id="KW-1003">Cell membrane</keyword>
<keyword evidence="4 7" id="KW-0132">Cell division</keyword>
<evidence type="ECO:0000259" key="8">
    <source>
        <dbReference type="PROSITE" id="PS50893"/>
    </source>
</evidence>
<dbReference type="EMBL" id="JAHLPM010000008">
    <property type="protein sequence ID" value="MBU5438491.1"/>
    <property type="molecule type" value="Genomic_DNA"/>
</dbReference>